<name>A0A1C2DZ96_9HYPH</name>
<sequence length="167" mass="17794">MSDALLKIQQLVSGSAQESGNLAKAIVSAEKAKWLQSLGADSWVVKDQPQLGDAELREQVMANAAQNGTARLAGFSEALANGTLKIQRASEIPELGYRTVQVDLYSGGNKIGGAGYSEFNKDYWLAQRQAGTFLGLGSINGTDYVMSWAMPWEADNASLGTGIYAKS</sequence>
<dbReference type="STRING" id="1566387.QV13_10425"/>
<accession>A0A1C2DZ96</accession>
<organism evidence="1 2">
    <name type="scientific">Mesorhizobium hungaricum</name>
    <dbReference type="NCBI Taxonomy" id="1566387"/>
    <lineage>
        <taxon>Bacteria</taxon>
        <taxon>Pseudomonadati</taxon>
        <taxon>Pseudomonadota</taxon>
        <taxon>Alphaproteobacteria</taxon>
        <taxon>Hyphomicrobiales</taxon>
        <taxon>Phyllobacteriaceae</taxon>
        <taxon>Mesorhizobium</taxon>
    </lineage>
</organism>
<evidence type="ECO:0000313" key="1">
    <source>
        <dbReference type="EMBL" id="OCX19995.1"/>
    </source>
</evidence>
<gene>
    <name evidence="1" type="ORF">QV13_10425</name>
</gene>
<protein>
    <submittedName>
        <fullName evidence="1">Uncharacterized protein</fullName>
    </submittedName>
</protein>
<comment type="caution">
    <text evidence="1">The sequence shown here is derived from an EMBL/GenBank/DDBJ whole genome shotgun (WGS) entry which is preliminary data.</text>
</comment>
<reference evidence="1 2" key="1">
    <citation type="submission" date="2016-08" db="EMBL/GenBank/DDBJ databases">
        <title>Whole genome sequence of Mesorhizobium sp. strain UASWS1009 isolated from industrial sewage.</title>
        <authorList>
            <person name="Crovadore J."/>
            <person name="Calmin G."/>
            <person name="Chablais R."/>
            <person name="Cochard B."/>
            <person name="Lefort F."/>
        </authorList>
    </citation>
    <scope>NUCLEOTIDE SEQUENCE [LARGE SCALE GENOMIC DNA]</scope>
    <source>
        <strain evidence="1 2">UASWS1009</strain>
    </source>
</reference>
<dbReference type="Proteomes" id="UP000094412">
    <property type="component" value="Unassembled WGS sequence"/>
</dbReference>
<keyword evidence="2" id="KW-1185">Reference proteome</keyword>
<dbReference type="AlphaFoldDB" id="A0A1C2DZ96"/>
<proteinExistence type="predicted"/>
<dbReference type="EMBL" id="MDEO01000030">
    <property type="protein sequence ID" value="OCX19995.1"/>
    <property type="molecule type" value="Genomic_DNA"/>
</dbReference>
<evidence type="ECO:0000313" key="2">
    <source>
        <dbReference type="Proteomes" id="UP000094412"/>
    </source>
</evidence>